<gene>
    <name evidence="2" type="ORF">EJ06DRAFT_583480</name>
</gene>
<evidence type="ECO:0000313" key="2">
    <source>
        <dbReference type="EMBL" id="KAF2398869.1"/>
    </source>
</evidence>
<evidence type="ECO:0000256" key="1">
    <source>
        <dbReference type="SAM" id="MobiDB-lite"/>
    </source>
</evidence>
<dbReference type="AlphaFoldDB" id="A0A6G1HSQ9"/>
<name>A0A6G1HSQ9_9PEZI</name>
<dbReference type="EMBL" id="ML996699">
    <property type="protein sequence ID" value="KAF2398869.1"/>
    <property type="molecule type" value="Genomic_DNA"/>
</dbReference>
<reference evidence="2" key="1">
    <citation type="journal article" date="2020" name="Stud. Mycol.">
        <title>101 Dothideomycetes genomes: a test case for predicting lifestyles and emergence of pathogens.</title>
        <authorList>
            <person name="Haridas S."/>
            <person name="Albert R."/>
            <person name="Binder M."/>
            <person name="Bloem J."/>
            <person name="Labutti K."/>
            <person name="Salamov A."/>
            <person name="Andreopoulos B."/>
            <person name="Baker S."/>
            <person name="Barry K."/>
            <person name="Bills G."/>
            <person name="Bluhm B."/>
            <person name="Cannon C."/>
            <person name="Castanera R."/>
            <person name="Culley D."/>
            <person name="Daum C."/>
            <person name="Ezra D."/>
            <person name="Gonzalez J."/>
            <person name="Henrissat B."/>
            <person name="Kuo A."/>
            <person name="Liang C."/>
            <person name="Lipzen A."/>
            <person name="Lutzoni F."/>
            <person name="Magnuson J."/>
            <person name="Mondo S."/>
            <person name="Nolan M."/>
            <person name="Ohm R."/>
            <person name="Pangilinan J."/>
            <person name="Park H.-J."/>
            <person name="Ramirez L."/>
            <person name="Alfaro M."/>
            <person name="Sun H."/>
            <person name="Tritt A."/>
            <person name="Yoshinaga Y."/>
            <person name="Zwiers L.-H."/>
            <person name="Turgeon B."/>
            <person name="Goodwin S."/>
            <person name="Spatafora J."/>
            <person name="Crous P."/>
            <person name="Grigoriev I."/>
        </authorList>
    </citation>
    <scope>NUCLEOTIDE SEQUENCE</scope>
    <source>
        <strain evidence="2">CBS 262.69</strain>
    </source>
</reference>
<protein>
    <submittedName>
        <fullName evidence="2">Uncharacterized protein</fullName>
    </submittedName>
</protein>
<keyword evidence="3" id="KW-1185">Reference proteome</keyword>
<feature type="region of interest" description="Disordered" evidence="1">
    <location>
        <begin position="47"/>
        <end position="92"/>
    </location>
</feature>
<evidence type="ECO:0000313" key="3">
    <source>
        <dbReference type="Proteomes" id="UP000799640"/>
    </source>
</evidence>
<sequence>MPILQIHVSCPHDAIIIILPNRLGSITHEDLRTRAQHIFAEQKCRHCKAGTNESSNQESSDHKSLDHMLSELKLSDDKPSDRKPTDHLQADEAFSQVVFRDDMCPGCKHRAELLKRMATTGQIASDQEA</sequence>
<accession>A0A6G1HSQ9</accession>
<organism evidence="2 3">
    <name type="scientific">Trichodelitschia bisporula</name>
    <dbReference type="NCBI Taxonomy" id="703511"/>
    <lineage>
        <taxon>Eukaryota</taxon>
        <taxon>Fungi</taxon>
        <taxon>Dikarya</taxon>
        <taxon>Ascomycota</taxon>
        <taxon>Pezizomycotina</taxon>
        <taxon>Dothideomycetes</taxon>
        <taxon>Dothideomycetes incertae sedis</taxon>
        <taxon>Phaeotrichales</taxon>
        <taxon>Phaeotrichaceae</taxon>
        <taxon>Trichodelitschia</taxon>
    </lineage>
</organism>
<proteinExistence type="predicted"/>
<feature type="compositionally biased region" description="Basic and acidic residues" evidence="1">
    <location>
        <begin position="59"/>
        <end position="90"/>
    </location>
</feature>
<dbReference type="Proteomes" id="UP000799640">
    <property type="component" value="Unassembled WGS sequence"/>
</dbReference>